<accession>A0A1H4AMX7</accession>
<dbReference type="RefSeq" id="WP_090555710.1">
    <property type="nucleotide sequence ID" value="NZ_FNRA01000003.1"/>
</dbReference>
<dbReference type="Pfam" id="PF08808">
    <property type="entry name" value="RES"/>
    <property type="match status" value="1"/>
</dbReference>
<feature type="domain" description="RES" evidence="1">
    <location>
        <begin position="11"/>
        <end position="137"/>
    </location>
</feature>
<reference evidence="2 3" key="1">
    <citation type="submission" date="2016-10" db="EMBL/GenBank/DDBJ databases">
        <authorList>
            <person name="de Groot N.N."/>
        </authorList>
    </citation>
    <scope>NUCLEOTIDE SEQUENCE [LARGE SCALE GENOMIC DNA]</scope>
    <source>
        <strain evidence="2 3">DSM 19033</strain>
    </source>
</reference>
<protein>
    <submittedName>
        <fullName evidence="2">RES domain-containing protein</fullName>
    </submittedName>
</protein>
<dbReference type="AlphaFoldDB" id="A0A1H4AMX7"/>
<organism evidence="2 3">
    <name type="scientific">Pedobacter hartonius</name>
    <dbReference type="NCBI Taxonomy" id="425514"/>
    <lineage>
        <taxon>Bacteria</taxon>
        <taxon>Pseudomonadati</taxon>
        <taxon>Bacteroidota</taxon>
        <taxon>Sphingobacteriia</taxon>
        <taxon>Sphingobacteriales</taxon>
        <taxon>Sphingobacteriaceae</taxon>
        <taxon>Pedobacter</taxon>
    </lineage>
</organism>
<dbReference type="EMBL" id="FNRA01000003">
    <property type="protein sequence ID" value="SEA37072.1"/>
    <property type="molecule type" value="Genomic_DNA"/>
</dbReference>
<sequence>MVVFRIGHKHYAATLNASGVNGRWAAAGRPVLYCAENIPLAFLENMVRRQGVGFNHDFKIVCIEIPDDLSVSTIEERDLDPDWRDPYDYRHCQPLGNQWFDHMRMPVLKVPSAVMPESCNYVINTLHPDFRRIRILAITELVPDARIEDLLKKYPLGKSG</sequence>
<name>A0A1H4AMX7_9SPHI</name>
<dbReference type="OrthoDB" id="9789501at2"/>
<evidence type="ECO:0000313" key="3">
    <source>
        <dbReference type="Proteomes" id="UP000198850"/>
    </source>
</evidence>
<proteinExistence type="predicted"/>
<evidence type="ECO:0000313" key="2">
    <source>
        <dbReference type="EMBL" id="SEA37072.1"/>
    </source>
</evidence>
<dbReference type="InterPro" id="IPR014914">
    <property type="entry name" value="RES_dom"/>
</dbReference>
<dbReference type="Proteomes" id="UP000198850">
    <property type="component" value="Unassembled WGS sequence"/>
</dbReference>
<dbReference type="SMART" id="SM00953">
    <property type="entry name" value="RES"/>
    <property type="match status" value="1"/>
</dbReference>
<dbReference type="STRING" id="425514.SAMN05443550_10333"/>
<gene>
    <name evidence="2" type="ORF">SAMN05443550_10333</name>
</gene>
<evidence type="ECO:0000259" key="1">
    <source>
        <dbReference type="SMART" id="SM00953"/>
    </source>
</evidence>
<keyword evidence="3" id="KW-1185">Reference proteome</keyword>